<evidence type="ECO:0000256" key="5">
    <source>
        <dbReference type="ARBA" id="ARBA00038966"/>
    </source>
</evidence>
<evidence type="ECO:0000256" key="7">
    <source>
        <dbReference type="RuleBase" id="RU361279"/>
    </source>
</evidence>
<dbReference type="GO" id="GO:0005524">
    <property type="term" value="F:ATP binding"/>
    <property type="evidence" value="ECO:0007669"/>
    <property type="project" value="UniProtKB-KW"/>
</dbReference>
<comment type="caution">
    <text evidence="8">The sequence shown here is derived from an EMBL/GenBank/DDBJ whole genome shotgun (WGS) entry which is preliminary data.</text>
</comment>
<dbReference type="OrthoDB" id="2015992at2759"/>
<dbReference type="InterPro" id="IPR024185">
    <property type="entry name" value="FTHF_cligase-like_sf"/>
</dbReference>
<name>A0A9P6DZS8_9AGAM</name>
<keyword evidence="3 6" id="KW-0067">ATP-binding</keyword>
<organism evidence="8 9">
    <name type="scientific">Hydnum rufescens UP504</name>
    <dbReference type="NCBI Taxonomy" id="1448309"/>
    <lineage>
        <taxon>Eukaryota</taxon>
        <taxon>Fungi</taxon>
        <taxon>Dikarya</taxon>
        <taxon>Basidiomycota</taxon>
        <taxon>Agaricomycotina</taxon>
        <taxon>Agaricomycetes</taxon>
        <taxon>Cantharellales</taxon>
        <taxon>Hydnaceae</taxon>
        <taxon>Hydnum</taxon>
    </lineage>
</organism>
<keyword evidence="7" id="KW-0460">Magnesium</keyword>
<dbReference type="SUPFAM" id="SSF100950">
    <property type="entry name" value="NagB/RpiA/CoA transferase-like"/>
    <property type="match status" value="1"/>
</dbReference>
<proteinExistence type="inferred from homology"/>
<dbReference type="PIRSF" id="PIRSF006806">
    <property type="entry name" value="FTHF_cligase"/>
    <property type="match status" value="1"/>
</dbReference>
<comment type="cofactor">
    <cofactor evidence="7">
        <name>Mg(2+)</name>
        <dbReference type="ChEBI" id="CHEBI:18420"/>
    </cofactor>
</comment>
<dbReference type="AlphaFoldDB" id="A0A9P6DZS8"/>
<gene>
    <name evidence="8" type="ORF">BS47DRAFT_1433530</name>
</gene>
<dbReference type="Gene3D" id="3.40.50.10420">
    <property type="entry name" value="NagB/RpiA/CoA transferase-like"/>
    <property type="match status" value="1"/>
</dbReference>
<comment type="catalytic activity">
    <reaction evidence="4 7">
        <text>(6S)-5-formyl-5,6,7,8-tetrahydrofolate + ATP = (6R)-5,10-methenyltetrahydrofolate + ADP + phosphate</text>
        <dbReference type="Rhea" id="RHEA:10488"/>
        <dbReference type="ChEBI" id="CHEBI:30616"/>
        <dbReference type="ChEBI" id="CHEBI:43474"/>
        <dbReference type="ChEBI" id="CHEBI:57455"/>
        <dbReference type="ChEBI" id="CHEBI:57457"/>
        <dbReference type="ChEBI" id="CHEBI:456216"/>
        <dbReference type="EC" id="6.3.3.2"/>
    </reaction>
</comment>
<feature type="binding site" evidence="6">
    <location>
        <begin position="140"/>
        <end position="148"/>
    </location>
    <ligand>
        <name>ATP</name>
        <dbReference type="ChEBI" id="CHEBI:30616"/>
    </ligand>
</feature>
<sequence length="238" mass="25983">MASIQTLRSQKKALRSSILAARKLIPSASVNSQSEHITRSVLQCPEFKESESISCYLSMPGEVDTSAIVDEILRQGKKLFVPRTDSPSNSIEMLRIYDGDDLRSLPSGLWGIREPGPSPLDSGLSLILMPGVAFDRSFCRIGYGKGYYDRFLSSYSSKHGHVSSLLSYLWFLLAVGLALAENVLDFNTIPTGSNDWSVHGIASPAFLADGDTRGESKENDISGNAQDLTAYCIARRPS</sequence>
<dbReference type="Pfam" id="PF01812">
    <property type="entry name" value="5-FTHF_cyc-lig"/>
    <property type="match status" value="1"/>
</dbReference>
<dbReference type="GO" id="GO:0009396">
    <property type="term" value="P:folic acid-containing compound biosynthetic process"/>
    <property type="evidence" value="ECO:0007669"/>
    <property type="project" value="TreeGrafter"/>
</dbReference>
<evidence type="ECO:0000256" key="3">
    <source>
        <dbReference type="ARBA" id="ARBA00022840"/>
    </source>
</evidence>
<dbReference type="GO" id="GO:0030272">
    <property type="term" value="F:5-formyltetrahydrofolate cyclo-ligase activity"/>
    <property type="evidence" value="ECO:0007669"/>
    <property type="project" value="UniProtKB-EC"/>
</dbReference>
<keyword evidence="2 6" id="KW-0547">Nucleotide-binding</keyword>
<keyword evidence="9" id="KW-1185">Reference proteome</keyword>
<dbReference type="NCBIfam" id="TIGR02727">
    <property type="entry name" value="MTHFS_bact"/>
    <property type="match status" value="1"/>
</dbReference>
<accession>A0A9P6DZS8</accession>
<dbReference type="EMBL" id="MU128932">
    <property type="protein sequence ID" value="KAF9517329.1"/>
    <property type="molecule type" value="Genomic_DNA"/>
</dbReference>
<dbReference type="GO" id="GO:0005739">
    <property type="term" value="C:mitochondrion"/>
    <property type="evidence" value="ECO:0007669"/>
    <property type="project" value="TreeGrafter"/>
</dbReference>
<keyword evidence="7" id="KW-0479">Metal-binding</keyword>
<dbReference type="InterPro" id="IPR002698">
    <property type="entry name" value="FTHF_cligase"/>
</dbReference>
<dbReference type="Proteomes" id="UP000886523">
    <property type="component" value="Unassembled WGS sequence"/>
</dbReference>
<comment type="similarity">
    <text evidence="1 7">Belongs to the 5-formyltetrahydrofolate cyclo-ligase family.</text>
</comment>
<evidence type="ECO:0000256" key="6">
    <source>
        <dbReference type="PIRSR" id="PIRSR006806-1"/>
    </source>
</evidence>
<dbReference type="GO" id="GO:0035999">
    <property type="term" value="P:tetrahydrofolate interconversion"/>
    <property type="evidence" value="ECO:0007669"/>
    <property type="project" value="TreeGrafter"/>
</dbReference>
<evidence type="ECO:0000256" key="1">
    <source>
        <dbReference type="ARBA" id="ARBA00010638"/>
    </source>
</evidence>
<dbReference type="PANTHER" id="PTHR23407">
    <property type="entry name" value="ATPASE INHIBITOR/5-FORMYLTETRAHYDROFOLATE CYCLO-LIGASE"/>
    <property type="match status" value="1"/>
</dbReference>
<dbReference type="GO" id="GO:0046872">
    <property type="term" value="F:metal ion binding"/>
    <property type="evidence" value="ECO:0007669"/>
    <property type="project" value="UniProtKB-KW"/>
</dbReference>
<dbReference type="PANTHER" id="PTHR23407:SF1">
    <property type="entry name" value="5-FORMYLTETRAHYDROFOLATE CYCLO-LIGASE"/>
    <property type="match status" value="1"/>
</dbReference>
<evidence type="ECO:0000313" key="9">
    <source>
        <dbReference type="Proteomes" id="UP000886523"/>
    </source>
</evidence>
<evidence type="ECO:0000256" key="4">
    <source>
        <dbReference type="ARBA" id="ARBA00036539"/>
    </source>
</evidence>
<evidence type="ECO:0000313" key="8">
    <source>
        <dbReference type="EMBL" id="KAF9517329.1"/>
    </source>
</evidence>
<feature type="binding site" evidence="6">
    <location>
        <begin position="11"/>
        <end position="15"/>
    </location>
    <ligand>
        <name>ATP</name>
        <dbReference type="ChEBI" id="CHEBI:30616"/>
    </ligand>
</feature>
<feature type="binding site" evidence="6">
    <location>
        <position position="57"/>
    </location>
    <ligand>
        <name>substrate</name>
    </ligand>
</feature>
<reference evidence="8" key="1">
    <citation type="journal article" date="2020" name="Nat. Commun.">
        <title>Large-scale genome sequencing of mycorrhizal fungi provides insights into the early evolution of symbiotic traits.</title>
        <authorList>
            <person name="Miyauchi S."/>
            <person name="Kiss E."/>
            <person name="Kuo A."/>
            <person name="Drula E."/>
            <person name="Kohler A."/>
            <person name="Sanchez-Garcia M."/>
            <person name="Morin E."/>
            <person name="Andreopoulos B."/>
            <person name="Barry K.W."/>
            <person name="Bonito G."/>
            <person name="Buee M."/>
            <person name="Carver A."/>
            <person name="Chen C."/>
            <person name="Cichocki N."/>
            <person name="Clum A."/>
            <person name="Culley D."/>
            <person name="Crous P.W."/>
            <person name="Fauchery L."/>
            <person name="Girlanda M."/>
            <person name="Hayes R.D."/>
            <person name="Keri Z."/>
            <person name="LaButti K."/>
            <person name="Lipzen A."/>
            <person name="Lombard V."/>
            <person name="Magnuson J."/>
            <person name="Maillard F."/>
            <person name="Murat C."/>
            <person name="Nolan M."/>
            <person name="Ohm R.A."/>
            <person name="Pangilinan J."/>
            <person name="Pereira M.F."/>
            <person name="Perotto S."/>
            <person name="Peter M."/>
            <person name="Pfister S."/>
            <person name="Riley R."/>
            <person name="Sitrit Y."/>
            <person name="Stielow J.B."/>
            <person name="Szollosi G."/>
            <person name="Zifcakova L."/>
            <person name="Stursova M."/>
            <person name="Spatafora J.W."/>
            <person name="Tedersoo L."/>
            <person name="Vaario L.M."/>
            <person name="Yamada A."/>
            <person name="Yan M."/>
            <person name="Wang P."/>
            <person name="Xu J."/>
            <person name="Bruns T."/>
            <person name="Baldrian P."/>
            <person name="Vilgalys R."/>
            <person name="Dunand C."/>
            <person name="Henrissat B."/>
            <person name="Grigoriev I.V."/>
            <person name="Hibbett D."/>
            <person name="Nagy L.G."/>
            <person name="Martin F.M."/>
        </authorList>
    </citation>
    <scope>NUCLEOTIDE SEQUENCE</scope>
    <source>
        <strain evidence="8">UP504</strain>
    </source>
</reference>
<dbReference type="InterPro" id="IPR037171">
    <property type="entry name" value="NagB/RpiA_transferase-like"/>
</dbReference>
<dbReference type="EC" id="6.3.3.2" evidence="5 7"/>
<protein>
    <recommendedName>
        <fullName evidence="5 7">5-formyltetrahydrofolate cyclo-ligase</fullName>
        <ecNumber evidence="5 7">6.3.3.2</ecNumber>
    </recommendedName>
</protein>
<evidence type="ECO:0000256" key="2">
    <source>
        <dbReference type="ARBA" id="ARBA00022741"/>
    </source>
</evidence>
<feature type="binding site" evidence="6">
    <location>
        <position position="62"/>
    </location>
    <ligand>
        <name>substrate</name>
    </ligand>
</feature>